<gene>
    <name evidence="2" type="ORF">PXEA_LOCUS7068</name>
</gene>
<feature type="compositionally biased region" description="Low complexity" evidence="1">
    <location>
        <begin position="51"/>
        <end position="60"/>
    </location>
</feature>
<feature type="region of interest" description="Disordered" evidence="1">
    <location>
        <begin position="41"/>
        <end position="63"/>
    </location>
</feature>
<dbReference type="EMBL" id="CAAALY010018349">
    <property type="protein sequence ID" value="VEL13628.1"/>
    <property type="molecule type" value="Genomic_DNA"/>
</dbReference>
<accession>A0A3S5ADG2</accession>
<comment type="caution">
    <text evidence="2">The sequence shown here is derived from an EMBL/GenBank/DDBJ whole genome shotgun (WGS) entry which is preliminary data.</text>
</comment>
<reference evidence="2" key="1">
    <citation type="submission" date="2018-11" db="EMBL/GenBank/DDBJ databases">
        <authorList>
            <consortium name="Pathogen Informatics"/>
        </authorList>
    </citation>
    <scope>NUCLEOTIDE SEQUENCE</scope>
</reference>
<feature type="compositionally biased region" description="Basic residues" evidence="1">
    <location>
        <begin position="41"/>
        <end position="50"/>
    </location>
</feature>
<proteinExistence type="predicted"/>
<evidence type="ECO:0000256" key="1">
    <source>
        <dbReference type="SAM" id="MobiDB-lite"/>
    </source>
</evidence>
<name>A0A3S5ADG2_9PLAT</name>
<protein>
    <submittedName>
        <fullName evidence="2">Uncharacterized protein</fullName>
    </submittedName>
</protein>
<dbReference type="AlphaFoldDB" id="A0A3S5ADG2"/>
<evidence type="ECO:0000313" key="3">
    <source>
        <dbReference type="Proteomes" id="UP000784294"/>
    </source>
</evidence>
<sequence length="294" mass="30503">MNRISVKSPIPNISSSAGPFSQFLGPAAFYDAAIHAAAAVHHHQQQHKHQQQQQQYLQRQSKCPHEYENLESIGGSVKPFLPLPSRISAPRTGLSASLASNPSSFFHSELVKAASTFHAAAASTGTSPGDSPYQNGLPDGLRSVSQSASGSVCGASNLQTSGNDGMNSAVGQTEEESRKDAASKQSDGGYFDQSTVISKEAVVSNNLTSRTDVLSRSSGSNDYSDKGCTISTMESTGSAVVSGGHNSPSPCELISNTPISTCKLNSVPISSSSGLWSAIPLAGNPASSVNFASR</sequence>
<feature type="compositionally biased region" description="Polar residues" evidence="1">
    <location>
        <begin position="143"/>
        <end position="171"/>
    </location>
</feature>
<keyword evidence="3" id="KW-1185">Reference proteome</keyword>
<dbReference type="Proteomes" id="UP000784294">
    <property type="component" value="Unassembled WGS sequence"/>
</dbReference>
<organism evidence="2 3">
    <name type="scientific">Protopolystoma xenopodis</name>
    <dbReference type="NCBI Taxonomy" id="117903"/>
    <lineage>
        <taxon>Eukaryota</taxon>
        <taxon>Metazoa</taxon>
        <taxon>Spiralia</taxon>
        <taxon>Lophotrochozoa</taxon>
        <taxon>Platyhelminthes</taxon>
        <taxon>Monogenea</taxon>
        <taxon>Polyopisthocotylea</taxon>
        <taxon>Polystomatidea</taxon>
        <taxon>Polystomatidae</taxon>
        <taxon>Protopolystoma</taxon>
    </lineage>
</organism>
<evidence type="ECO:0000313" key="2">
    <source>
        <dbReference type="EMBL" id="VEL13628.1"/>
    </source>
</evidence>
<feature type="region of interest" description="Disordered" evidence="1">
    <location>
        <begin position="122"/>
        <end position="190"/>
    </location>
</feature>